<dbReference type="Gene3D" id="2.40.128.130">
    <property type="entry name" value="Autotransporter beta-domain"/>
    <property type="match status" value="1"/>
</dbReference>
<evidence type="ECO:0000313" key="2">
    <source>
        <dbReference type="EMBL" id="WIY23645.1"/>
    </source>
</evidence>
<name>A0A9Y2KUZ8_9RHOB</name>
<dbReference type="Proteomes" id="UP001238334">
    <property type="component" value="Chromosome"/>
</dbReference>
<dbReference type="AlphaFoldDB" id="A0A9Y2KUZ8"/>
<dbReference type="PROSITE" id="PS51208">
    <property type="entry name" value="AUTOTRANSPORTER"/>
    <property type="match status" value="1"/>
</dbReference>
<dbReference type="SUPFAM" id="SSF103515">
    <property type="entry name" value="Autotransporter"/>
    <property type="match status" value="1"/>
</dbReference>
<dbReference type="KEGG" id="ppso:QPJ95_13405"/>
<reference evidence="2 3" key="1">
    <citation type="submission" date="2023-06" db="EMBL/GenBank/DDBJ databases">
        <title>Parasedimentitalea psychrophila sp. nov., a psychrophilic bacterium isolated from deep-sea sediment.</title>
        <authorList>
            <person name="Li A."/>
        </authorList>
    </citation>
    <scope>NUCLEOTIDE SEQUENCE [LARGE SCALE GENOMIC DNA]</scope>
    <source>
        <strain evidence="2 3">QS115</strain>
    </source>
</reference>
<dbReference type="InterPro" id="IPR005546">
    <property type="entry name" value="Autotransporte_beta"/>
</dbReference>
<organism evidence="2 3">
    <name type="scientific">Parasedimentitalea psychrophila</name>
    <dbReference type="NCBI Taxonomy" id="2997337"/>
    <lineage>
        <taxon>Bacteria</taxon>
        <taxon>Pseudomonadati</taxon>
        <taxon>Pseudomonadota</taxon>
        <taxon>Alphaproteobacteria</taxon>
        <taxon>Rhodobacterales</taxon>
        <taxon>Paracoccaceae</taxon>
        <taxon>Parasedimentitalea</taxon>
    </lineage>
</organism>
<evidence type="ECO:0000313" key="3">
    <source>
        <dbReference type="Proteomes" id="UP001238334"/>
    </source>
</evidence>
<accession>A0A9Y2KUZ8</accession>
<feature type="domain" description="Autotransporter" evidence="1">
    <location>
        <begin position="1"/>
        <end position="258"/>
    </location>
</feature>
<gene>
    <name evidence="2" type="ORF">QPJ95_13405</name>
</gene>
<dbReference type="InterPro" id="IPR036709">
    <property type="entry name" value="Autotransporte_beta_dom_sf"/>
</dbReference>
<sequence length="258" mass="26368">MADVSGTGQQHFGGITAALGLSDSLTLNGFVSGLGELRGLDGLDLSGDQTAIGFSLRSNSAGNTGLTWRLAVARSGGDADISRSSALADTESGSGNASLTTTAARGEIGYGFDQGFALLTPYLRVENARTTRSAYTESGSVSFPASFDAYTSEVTTATLGFNGELRASANTSLRFGIGAAHDLNRSEDSVTGTSLIPGLASFSVAAPTVLNQTRAFATAGVSYFLTNGAEIALDAELAQSAYRKAPTGIASISYALRF</sequence>
<keyword evidence="3" id="KW-1185">Reference proteome</keyword>
<dbReference type="SMART" id="SM00869">
    <property type="entry name" value="Autotransporter"/>
    <property type="match status" value="1"/>
</dbReference>
<proteinExistence type="predicted"/>
<evidence type="ECO:0000259" key="1">
    <source>
        <dbReference type="PROSITE" id="PS51208"/>
    </source>
</evidence>
<dbReference type="RefSeq" id="WP_270920549.1">
    <property type="nucleotide sequence ID" value="NZ_CP127247.1"/>
</dbReference>
<protein>
    <submittedName>
        <fullName evidence="2">Autotransporter outer membrane beta-barrel domain-containing protein</fullName>
    </submittedName>
</protein>
<dbReference type="EMBL" id="CP127247">
    <property type="protein sequence ID" value="WIY23645.1"/>
    <property type="molecule type" value="Genomic_DNA"/>
</dbReference>